<evidence type="ECO:0000256" key="4">
    <source>
        <dbReference type="ARBA" id="ARBA00022605"/>
    </source>
</evidence>
<keyword evidence="6 8" id="KW-0368">Histidine biosynthesis</keyword>
<evidence type="ECO:0000256" key="2">
    <source>
        <dbReference type="ARBA" id="ARBA00009152"/>
    </source>
</evidence>
<sequence length="298" mass="33406">MSSERMTAEIWKVSLHGGHSGDFCLHGGDTLEEMLEAAVEFGYATFGVTAHSPRTDAKFLYPEEIEASYSPADLDRDFTNYVSTCRELATKFEDRLEVLVGAEIEIVPELGYVEEVTSLRRRHKLDYIVGSVHWVDELPIDVTRELFDEAVENRDGLEPFLVRYFNLVEQMVSDLRPEVVGHIDRPRLYTGDAPEFDSVPVLDAIDAALEACLKADSILDLNVSAIRKELEHPYPAPKILEKAKELGIPFCFGDDSHRTSAVGENIAVGRRYLLDHGITSITKLTKLDGSTAKQQMFL</sequence>
<dbReference type="PANTHER" id="PTHR21039">
    <property type="entry name" value="HISTIDINOL PHOSPHATASE-RELATED"/>
    <property type="match status" value="1"/>
</dbReference>
<dbReference type="Gene3D" id="3.20.20.140">
    <property type="entry name" value="Metal-dependent hydrolases"/>
    <property type="match status" value="1"/>
</dbReference>
<keyword evidence="4 8" id="KW-0028">Amino-acid biosynthesis</keyword>
<dbReference type="NCBIfam" id="TIGR01856">
    <property type="entry name" value="hisJ_fam"/>
    <property type="match status" value="1"/>
</dbReference>
<evidence type="ECO:0000256" key="7">
    <source>
        <dbReference type="ARBA" id="ARBA00049158"/>
    </source>
</evidence>
<accession>A0AAJ5ZD95</accession>
<dbReference type="GO" id="GO:0000105">
    <property type="term" value="P:L-histidine biosynthetic process"/>
    <property type="evidence" value="ECO:0007669"/>
    <property type="project" value="UniProtKB-UniRule"/>
</dbReference>
<dbReference type="CDD" id="cd12110">
    <property type="entry name" value="PHP_HisPPase_Hisj_like"/>
    <property type="match status" value="1"/>
</dbReference>
<dbReference type="RefSeq" id="WP_342841629.1">
    <property type="nucleotide sequence ID" value="NZ_CP046146.1"/>
</dbReference>
<comment type="similarity">
    <text evidence="2 8">Belongs to the PHP hydrolase family. HisK subfamily.</text>
</comment>
<evidence type="ECO:0000256" key="6">
    <source>
        <dbReference type="ARBA" id="ARBA00023102"/>
    </source>
</evidence>
<feature type="domain" description="PHP" evidence="9">
    <location>
        <begin position="19"/>
        <end position="222"/>
    </location>
</feature>
<name>A0AAJ5ZD95_9CHLR</name>
<dbReference type="GO" id="GO:0004401">
    <property type="term" value="F:histidinol-phosphatase activity"/>
    <property type="evidence" value="ECO:0007669"/>
    <property type="project" value="UniProtKB-UniRule"/>
</dbReference>
<evidence type="ECO:0000313" key="11">
    <source>
        <dbReference type="Proteomes" id="UP001219901"/>
    </source>
</evidence>
<reference evidence="11" key="2">
    <citation type="submission" date="2023-06" db="EMBL/GenBank/DDBJ databases">
        <title>Pangenomics reveal diversification of enzyme families and niche specialization in globally abundant SAR202 bacteria.</title>
        <authorList>
            <person name="Saw J.H.W."/>
        </authorList>
    </citation>
    <scope>NUCLEOTIDE SEQUENCE [LARGE SCALE GENOMIC DNA]</scope>
    <source>
        <strain evidence="11">JH1073</strain>
    </source>
</reference>
<evidence type="ECO:0000313" key="10">
    <source>
        <dbReference type="EMBL" id="WFG39084.1"/>
    </source>
</evidence>
<comment type="pathway">
    <text evidence="1 8">Amino-acid biosynthesis; L-histidine biosynthesis; L-histidine from 5-phospho-alpha-D-ribose 1-diphosphate: step 8/9.</text>
</comment>
<proteinExistence type="inferred from homology"/>
<evidence type="ECO:0000256" key="3">
    <source>
        <dbReference type="ARBA" id="ARBA00013085"/>
    </source>
</evidence>
<keyword evidence="5 8" id="KW-0378">Hydrolase</keyword>
<dbReference type="InterPro" id="IPR004013">
    <property type="entry name" value="PHP_dom"/>
</dbReference>
<organism evidence="10 11">
    <name type="scientific">Candidatus Lucifugimonas marina</name>
    <dbReference type="NCBI Taxonomy" id="3038979"/>
    <lineage>
        <taxon>Bacteria</taxon>
        <taxon>Bacillati</taxon>
        <taxon>Chloroflexota</taxon>
        <taxon>Dehalococcoidia</taxon>
        <taxon>SAR202 cluster</taxon>
        <taxon>Candidatus Lucifugimonadales</taxon>
        <taxon>Candidatus Lucifugimonadaceae</taxon>
        <taxon>Candidatus Lucifugimonas</taxon>
    </lineage>
</organism>
<reference evidence="10 11" key="1">
    <citation type="submission" date="2019-11" db="EMBL/GenBank/DDBJ databases">
        <authorList>
            <person name="Cho J.-C."/>
        </authorList>
    </citation>
    <scope>NUCLEOTIDE SEQUENCE [LARGE SCALE GENOMIC DNA]</scope>
    <source>
        <strain evidence="10 11">JH1073</strain>
    </source>
</reference>
<keyword evidence="11" id="KW-1185">Reference proteome</keyword>
<dbReference type="Pfam" id="PF02811">
    <property type="entry name" value="PHP"/>
    <property type="match status" value="1"/>
</dbReference>
<dbReference type="InterPro" id="IPR016195">
    <property type="entry name" value="Pol/histidinol_Pase-like"/>
</dbReference>
<evidence type="ECO:0000256" key="5">
    <source>
        <dbReference type="ARBA" id="ARBA00022801"/>
    </source>
</evidence>
<gene>
    <name evidence="10" type="ORF">GKO48_05445</name>
</gene>
<protein>
    <recommendedName>
        <fullName evidence="3 8">Histidinol-phosphatase</fullName>
        <shortName evidence="8">HolPase</shortName>
        <ecNumber evidence="3 8">3.1.3.15</ecNumber>
    </recommendedName>
</protein>
<evidence type="ECO:0000259" key="9">
    <source>
        <dbReference type="Pfam" id="PF02811"/>
    </source>
</evidence>
<dbReference type="AlphaFoldDB" id="A0AAJ5ZD95"/>
<dbReference type="PANTHER" id="PTHR21039:SF0">
    <property type="entry name" value="HISTIDINOL-PHOSPHATASE"/>
    <property type="match status" value="1"/>
</dbReference>
<dbReference type="GO" id="GO:0005737">
    <property type="term" value="C:cytoplasm"/>
    <property type="evidence" value="ECO:0007669"/>
    <property type="project" value="TreeGrafter"/>
</dbReference>
<evidence type="ECO:0000256" key="8">
    <source>
        <dbReference type="RuleBase" id="RU366003"/>
    </source>
</evidence>
<evidence type="ECO:0000256" key="1">
    <source>
        <dbReference type="ARBA" id="ARBA00004970"/>
    </source>
</evidence>
<dbReference type="Proteomes" id="UP001219901">
    <property type="component" value="Chromosome"/>
</dbReference>
<dbReference type="EC" id="3.1.3.15" evidence="3 8"/>
<dbReference type="InterPro" id="IPR010140">
    <property type="entry name" value="Histidinol_P_phosphatase_HisJ"/>
</dbReference>
<comment type="catalytic activity">
    <reaction evidence="7 8">
        <text>L-histidinol phosphate + H2O = L-histidinol + phosphate</text>
        <dbReference type="Rhea" id="RHEA:14465"/>
        <dbReference type="ChEBI" id="CHEBI:15377"/>
        <dbReference type="ChEBI" id="CHEBI:43474"/>
        <dbReference type="ChEBI" id="CHEBI:57699"/>
        <dbReference type="ChEBI" id="CHEBI:57980"/>
        <dbReference type="EC" id="3.1.3.15"/>
    </reaction>
</comment>
<dbReference type="EMBL" id="CP046147">
    <property type="protein sequence ID" value="WFG39084.1"/>
    <property type="molecule type" value="Genomic_DNA"/>
</dbReference>
<dbReference type="SUPFAM" id="SSF89550">
    <property type="entry name" value="PHP domain-like"/>
    <property type="match status" value="1"/>
</dbReference>